<dbReference type="EMBL" id="CP015402">
    <property type="protein sequence ID" value="ANU63798.1"/>
    <property type="molecule type" value="Genomic_DNA"/>
</dbReference>
<gene>
    <name evidence="2" type="ORF">A4V02_08710</name>
</gene>
<dbReference type="OrthoDB" id="10005538at2"/>
<feature type="transmembrane region" description="Helical" evidence="1">
    <location>
        <begin position="49"/>
        <end position="70"/>
    </location>
</feature>
<evidence type="ECO:0000256" key="1">
    <source>
        <dbReference type="SAM" id="Phobius"/>
    </source>
</evidence>
<dbReference type="Proteomes" id="UP000186351">
    <property type="component" value="Chromosome"/>
</dbReference>
<feature type="transmembrane region" description="Helical" evidence="1">
    <location>
        <begin position="76"/>
        <end position="94"/>
    </location>
</feature>
<keyword evidence="1" id="KW-0472">Membrane</keyword>
<feature type="transmembrane region" description="Helical" evidence="1">
    <location>
        <begin position="124"/>
        <end position="143"/>
    </location>
</feature>
<dbReference type="AlphaFoldDB" id="A0A1B1SAH5"/>
<name>A0A1B1SAH5_9BACT</name>
<accession>A0A1B1SAH5</accession>
<evidence type="ECO:0000313" key="2">
    <source>
        <dbReference type="EMBL" id="ANU63798.1"/>
    </source>
</evidence>
<feature type="transmembrane region" description="Helical" evidence="1">
    <location>
        <begin position="6"/>
        <end position="28"/>
    </location>
</feature>
<evidence type="ECO:0000313" key="3">
    <source>
        <dbReference type="Proteomes" id="UP000186351"/>
    </source>
</evidence>
<proteinExistence type="predicted"/>
<dbReference type="KEGG" id="pary:A4V02_08710"/>
<keyword evidence="1" id="KW-1133">Transmembrane helix</keyword>
<keyword evidence="1" id="KW-0812">Transmembrane</keyword>
<reference evidence="3" key="1">
    <citation type="submission" date="2016-04" db="EMBL/GenBank/DDBJ databases">
        <title>Complete Genome Sequences of Twelve Strains of a Stable Defined Moderately Diverse Mouse Microbiota 2 (sDMDMm2).</title>
        <authorList>
            <person name="Uchimura Y."/>
            <person name="Wyss M."/>
            <person name="Brugiroux S."/>
            <person name="Limenitakis J.P."/>
            <person name="Stecher B."/>
            <person name="McCoy K.D."/>
            <person name="Macpherson A.J."/>
        </authorList>
    </citation>
    <scope>NUCLEOTIDE SEQUENCE [LARGE SCALE GENOMIC DNA]</scope>
    <source>
        <strain evidence="3">YL27</strain>
    </source>
</reference>
<accession>A0A1Z2XI67</accession>
<dbReference type="RefSeq" id="WP_068961099.1">
    <property type="nucleotide sequence ID" value="NZ_CAJTAP010000003.1"/>
</dbReference>
<organism evidence="2 3">
    <name type="scientific">Muribaculum intestinale</name>
    <dbReference type="NCBI Taxonomy" id="1796646"/>
    <lineage>
        <taxon>Bacteria</taxon>
        <taxon>Pseudomonadati</taxon>
        <taxon>Bacteroidota</taxon>
        <taxon>Bacteroidia</taxon>
        <taxon>Bacteroidales</taxon>
        <taxon>Muribaculaceae</taxon>
        <taxon>Muribaculum</taxon>
    </lineage>
</organism>
<sequence>MLFTESVLGIIASAVAVALNGMLMYKIGFSRWMISQTAVYWTPKQPRNVGVAIMSVFGVIIYFVFGMYLYDWSLCWWINVALTIIAAAALWICGDKRMDRLSCMTNCDGVVDSLSPVLADRRKYIVQIVMMMVYISPLLYMGVESLLKWIVPDVTVVRIDESGKSDFIVLHDYRAGKGLQVNGSYVENDTSDTLYRVVVSYAIPGEHFYNAYSITDTVMPWSFTKMKGNVAYSMRLIPPLMPPSNSKGTNYRTKRVFLVDASELNRFVSGYDMSRLGLKPNKYVKEIDERNAIPVKEDSWRLEIWRKFYTGS</sequence>
<dbReference type="GeneID" id="65536945"/>
<protein>
    <submittedName>
        <fullName evidence="2">Uncharacterized protein</fullName>
    </submittedName>
</protein>
<keyword evidence="3" id="KW-1185">Reference proteome</keyword>